<feature type="compositionally biased region" description="Low complexity" evidence="1">
    <location>
        <begin position="182"/>
        <end position="200"/>
    </location>
</feature>
<comment type="caution">
    <text evidence="2">The sequence shown here is derived from an EMBL/GenBank/DDBJ whole genome shotgun (WGS) entry which is preliminary data.</text>
</comment>
<feature type="compositionally biased region" description="Low complexity" evidence="1">
    <location>
        <begin position="83"/>
        <end position="104"/>
    </location>
</feature>
<keyword evidence="3" id="KW-1185">Reference proteome</keyword>
<protein>
    <submittedName>
        <fullName evidence="2">Formin-like protein 5</fullName>
    </submittedName>
</protein>
<proteinExistence type="predicted"/>
<evidence type="ECO:0000313" key="2">
    <source>
        <dbReference type="EMBL" id="KAJ6810426.1"/>
    </source>
</evidence>
<feature type="region of interest" description="Disordered" evidence="1">
    <location>
        <begin position="58"/>
        <end position="233"/>
    </location>
</feature>
<dbReference type="Proteomes" id="UP001140949">
    <property type="component" value="Unassembled WGS sequence"/>
</dbReference>
<reference evidence="2" key="1">
    <citation type="journal article" date="2023" name="GigaByte">
        <title>Genome assembly of the bearded iris, Iris pallida Lam.</title>
        <authorList>
            <person name="Bruccoleri R.E."/>
            <person name="Oakeley E.J."/>
            <person name="Faust A.M.E."/>
            <person name="Altorfer M."/>
            <person name="Dessus-Babus S."/>
            <person name="Burckhardt D."/>
            <person name="Oertli M."/>
            <person name="Naumann U."/>
            <person name="Petersen F."/>
            <person name="Wong J."/>
        </authorList>
    </citation>
    <scope>NUCLEOTIDE SEQUENCE</scope>
    <source>
        <strain evidence="2">GSM-AAB239-AS_SAM_17_03QT</strain>
    </source>
</reference>
<accession>A0AAX6F257</accession>
<evidence type="ECO:0000256" key="1">
    <source>
        <dbReference type="SAM" id="MobiDB-lite"/>
    </source>
</evidence>
<feature type="compositionally biased region" description="Low complexity" evidence="1">
    <location>
        <begin position="207"/>
        <end position="220"/>
    </location>
</feature>
<dbReference type="EMBL" id="JANAVB010032420">
    <property type="protein sequence ID" value="KAJ6810426.1"/>
    <property type="molecule type" value="Genomic_DNA"/>
</dbReference>
<sequence length="233" mass="23524">MSRSGRGALGGGKSAMEVASADTAPHVSCFRTVRGVPVRAARGLCCAGACRARRAARRGSGGAGVGSAASGQGHSPGAPRLKAPSWAPPADGAAAAPPGARAPAVETECRAWDASKLGRRSKWPSAHEMGGTWRRGCGKRPRGCGHDDGRHNSRTVRHRVLDNGGHWSGGAQSSGRPGRSFAGASTASSLESSAGGSVSATGDETFARSATGRSGRTRTAPTKGDQSDEATDR</sequence>
<reference evidence="2" key="2">
    <citation type="submission" date="2023-04" db="EMBL/GenBank/DDBJ databases">
        <authorList>
            <person name="Bruccoleri R.E."/>
            <person name="Oakeley E.J."/>
            <person name="Faust A.-M."/>
            <person name="Dessus-Babus S."/>
            <person name="Altorfer M."/>
            <person name="Burckhardt D."/>
            <person name="Oertli M."/>
            <person name="Naumann U."/>
            <person name="Petersen F."/>
            <person name="Wong J."/>
        </authorList>
    </citation>
    <scope>NUCLEOTIDE SEQUENCE</scope>
    <source>
        <strain evidence="2">GSM-AAB239-AS_SAM_17_03QT</strain>
        <tissue evidence="2">Leaf</tissue>
    </source>
</reference>
<evidence type="ECO:0000313" key="3">
    <source>
        <dbReference type="Proteomes" id="UP001140949"/>
    </source>
</evidence>
<name>A0AAX6F257_IRIPA</name>
<gene>
    <name evidence="2" type="ORF">M6B38_156855</name>
</gene>
<dbReference type="AlphaFoldDB" id="A0AAX6F257"/>
<organism evidence="2 3">
    <name type="scientific">Iris pallida</name>
    <name type="common">Sweet iris</name>
    <dbReference type="NCBI Taxonomy" id="29817"/>
    <lineage>
        <taxon>Eukaryota</taxon>
        <taxon>Viridiplantae</taxon>
        <taxon>Streptophyta</taxon>
        <taxon>Embryophyta</taxon>
        <taxon>Tracheophyta</taxon>
        <taxon>Spermatophyta</taxon>
        <taxon>Magnoliopsida</taxon>
        <taxon>Liliopsida</taxon>
        <taxon>Asparagales</taxon>
        <taxon>Iridaceae</taxon>
        <taxon>Iridoideae</taxon>
        <taxon>Irideae</taxon>
        <taxon>Iris</taxon>
    </lineage>
</organism>